<evidence type="ECO:0000256" key="4">
    <source>
        <dbReference type="ARBA" id="ARBA00023136"/>
    </source>
</evidence>
<sequence length="278" mass="31273">MDPTTEWIMDPTTEWMYNLLSSIVIIAVHKLLMDHHGFSFELLIYVLFANFSAVGMNVSLMWNSLGFYQAAKVGIIPVTLLLETVFDKIQYSPLTRYFITIVVYGISICSLIGVSGVSVDAKGFVAAFIAVWSTSLQQYAAPMQAASLLLLGPFLDYWLTNKRIDAFEFNKEIMVLIILSCPIGAGYNLSQFICIERFTPISYEMFGQIKTLLILAFLNLEGGFNFLLVISMIFSVWGLIMYFGVTSEEPGWRSYSIPKSSQQKHGEVSYSSKLDDKV</sequence>
<dbReference type="GO" id="GO:0016020">
    <property type="term" value="C:membrane"/>
    <property type="evidence" value="ECO:0007669"/>
    <property type="project" value="UniProtKB-SubCell"/>
</dbReference>
<keyword evidence="3 6" id="KW-1133">Transmembrane helix</keyword>
<dbReference type="Proteomes" id="UP001604277">
    <property type="component" value="Unassembled WGS sequence"/>
</dbReference>
<keyword evidence="8" id="KW-1185">Reference proteome</keyword>
<gene>
    <name evidence="7" type="ORF">Fot_23900</name>
</gene>
<name>A0ABD1U4R6_9LAMI</name>
<evidence type="ECO:0000256" key="1">
    <source>
        <dbReference type="ARBA" id="ARBA00004141"/>
    </source>
</evidence>
<keyword evidence="2 6" id="KW-0812">Transmembrane</keyword>
<feature type="transmembrane region" description="Helical" evidence="6">
    <location>
        <begin position="172"/>
        <end position="189"/>
    </location>
</feature>
<evidence type="ECO:0000256" key="6">
    <source>
        <dbReference type="SAM" id="Phobius"/>
    </source>
</evidence>
<protein>
    <submittedName>
        <fullName evidence="7">Nucleotide-sugar transporter family protein</fullName>
    </submittedName>
</protein>
<evidence type="ECO:0000256" key="3">
    <source>
        <dbReference type="ARBA" id="ARBA00022989"/>
    </source>
</evidence>
<dbReference type="EMBL" id="JBFOLJ010000007">
    <property type="protein sequence ID" value="KAL2519977.1"/>
    <property type="molecule type" value="Genomic_DNA"/>
</dbReference>
<keyword evidence="4 6" id="KW-0472">Membrane</keyword>
<comment type="subcellular location">
    <subcellularLocation>
        <location evidence="1">Membrane</location>
        <topology evidence="1">Multi-pass membrane protein</topology>
    </subcellularLocation>
</comment>
<feature type="region of interest" description="Disordered" evidence="5">
    <location>
        <begin position="258"/>
        <end position="278"/>
    </location>
</feature>
<comment type="caution">
    <text evidence="7">The sequence shown here is derived from an EMBL/GenBank/DDBJ whole genome shotgun (WGS) entry which is preliminary data.</text>
</comment>
<accession>A0ABD1U4R6</accession>
<evidence type="ECO:0000313" key="8">
    <source>
        <dbReference type="Proteomes" id="UP001604277"/>
    </source>
</evidence>
<feature type="transmembrane region" description="Helical" evidence="6">
    <location>
        <begin position="226"/>
        <end position="245"/>
    </location>
</feature>
<dbReference type="PANTHER" id="PTHR11132">
    <property type="entry name" value="SOLUTE CARRIER FAMILY 35"/>
    <property type="match status" value="1"/>
</dbReference>
<dbReference type="InterPro" id="IPR050186">
    <property type="entry name" value="TPT_transporter"/>
</dbReference>
<evidence type="ECO:0000256" key="5">
    <source>
        <dbReference type="SAM" id="MobiDB-lite"/>
    </source>
</evidence>
<feature type="transmembrane region" description="Helical" evidence="6">
    <location>
        <begin position="68"/>
        <end position="86"/>
    </location>
</feature>
<reference evidence="8" key="1">
    <citation type="submission" date="2024-07" db="EMBL/GenBank/DDBJ databases">
        <title>Two chromosome-level genome assemblies of Korean endemic species Abeliophyllum distichum and Forsythia ovata (Oleaceae).</title>
        <authorList>
            <person name="Jang H."/>
        </authorList>
    </citation>
    <scope>NUCLEOTIDE SEQUENCE [LARGE SCALE GENOMIC DNA]</scope>
</reference>
<organism evidence="7 8">
    <name type="scientific">Forsythia ovata</name>
    <dbReference type="NCBI Taxonomy" id="205694"/>
    <lineage>
        <taxon>Eukaryota</taxon>
        <taxon>Viridiplantae</taxon>
        <taxon>Streptophyta</taxon>
        <taxon>Embryophyta</taxon>
        <taxon>Tracheophyta</taxon>
        <taxon>Spermatophyta</taxon>
        <taxon>Magnoliopsida</taxon>
        <taxon>eudicotyledons</taxon>
        <taxon>Gunneridae</taxon>
        <taxon>Pentapetalae</taxon>
        <taxon>asterids</taxon>
        <taxon>lamiids</taxon>
        <taxon>Lamiales</taxon>
        <taxon>Oleaceae</taxon>
        <taxon>Forsythieae</taxon>
        <taxon>Forsythia</taxon>
    </lineage>
</organism>
<proteinExistence type="predicted"/>
<evidence type="ECO:0000313" key="7">
    <source>
        <dbReference type="EMBL" id="KAL2519977.1"/>
    </source>
</evidence>
<feature type="transmembrane region" description="Helical" evidence="6">
    <location>
        <begin position="98"/>
        <end position="119"/>
    </location>
</feature>
<feature type="transmembrane region" description="Helical" evidence="6">
    <location>
        <begin position="15"/>
        <end position="33"/>
    </location>
</feature>
<feature type="transmembrane region" description="Helical" evidence="6">
    <location>
        <begin position="42"/>
        <end position="62"/>
    </location>
</feature>
<feature type="transmembrane region" description="Helical" evidence="6">
    <location>
        <begin position="139"/>
        <end position="160"/>
    </location>
</feature>
<evidence type="ECO:0000256" key="2">
    <source>
        <dbReference type="ARBA" id="ARBA00022692"/>
    </source>
</evidence>
<dbReference type="AlphaFoldDB" id="A0ABD1U4R6"/>